<proteinExistence type="predicted"/>
<dbReference type="EMBL" id="CP041614">
    <property type="protein sequence ID" value="QDO84131.1"/>
    <property type="molecule type" value="Genomic_DNA"/>
</dbReference>
<sequence length="445" mass="50770">METRLSRYLLFILLMLIIGLVVEEYGKDGLRMTTKDKVIEHFLANRYKAGVICRDKGWQFCQNWAELPRSRFTLGQTSGKPDTTTVSKNGAGTQKRNIEHNETLTTSKSTPNSGFNTEQEDTQFTQGYSFEHTEQNSNQNQFKYNNIPGCATSTLNEAEQAQRKQNRKRIYSWTDENGQMHFTDDDREYAQHDIALTQYQEPEYSFELEVNSTGGKLPLYYKDKVTAAIKKVSDIYKSYLPHSGVAPVKVNLTLAKSKASYNNLQAKYAPNLGPSQGFYVARQNMAVVHHKNDRQAHQTSVHESVHVLNAGLFGPTPRWFNEGMAEYFESIEMSGFSAKIPVRDWKRTLTGKQLSLNALLNSKRQIWAGSQQSSMYAQSHSLIHFLMSSKQGKQTITALLAHMVQTRCETSNPKSILSQYPGGLSPLQNDWIDWMNNRQYRAHTF</sequence>
<protein>
    <submittedName>
        <fullName evidence="4">DUF1570 domain-containing protein</fullName>
    </submittedName>
</protein>
<feature type="compositionally biased region" description="Polar residues" evidence="1">
    <location>
        <begin position="75"/>
        <end position="95"/>
    </location>
</feature>
<keyword evidence="5" id="KW-1185">Reference proteome</keyword>
<dbReference type="Pfam" id="PF13511">
    <property type="entry name" value="DUF4124"/>
    <property type="match status" value="1"/>
</dbReference>
<dbReference type="InterPro" id="IPR011464">
    <property type="entry name" value="DUF1570"/>
</dbReference>
<organism evidence="4 5">
    <name type="scientific">Shewanella psychropiezotolerans</name>
    <dbReference type="NCBI Taxonomy" id="2593655"/>
    <lineage>
        <taxon>Bacteria</taxon>
        <taxon>Pseudomonadati</taxon>
        <taxon>Pseudomonadota</taxon>
        <taxon>Gammaproteobacteria</taxon>
        <taxon>Alteromonadales</taxon>
        <taxon>Shewanellaceae</taxon>
        <taxon>Shewanella</taxon>
    </lineage>
</organism>
<feature type="compositionally biased region" description="Polar residues" evidence="1">
    <location>
        <begin position="103"/>
        <end position="119"/>
    </location>
</feature>
<feature type="domain" description="DUF4124" evidence="3">
    <location>
        <begin position="169"/>
        <end position="186"/>
    </location>
</feature>
<evidence type="ECO:0000259" key="3">
    <source>
        <dbReference type="Pfam" id="PF13511"/>
    </source>
</evidence>
<accession>A0ABX5WYE6</accession>
<evidence type="ECO:0000259" key="2">
    <source>
        <dbReference type="Pfam" id="PF07607"/>
    </source>
</evidence>
<evidence type="ECO:0000313" key="4">
    <source>
        <dbReference type="EMBL" id="QDO84131.1"/>
    </source>
</evidence>
<name>A0ABX5WYE6_9GAMM</name>
<evidence type="ECO:0000313" key="5">
    <source>
        <dbReference type="Proteomes" id="UP000315947"/>
    </source>
</evidence>
<reference evidence="4 5" key="1">
    <citation type="submission" date="2019-07" db="EMBL/GenBank/DDBJ databases">
        <title>Shewanella sp. YLB-06 whole genomic sequence.</title>
        <authorList>
            <person name="Yu L."/>
        </authorList>
    </citation>
    <scope>NUCLEOTIDE SEQUENCE [LARGE SCALE GENOMIC DNA]</scope>
    <source>
        <strain evidence="4 5">YLB-06</strain>
    </source>
</reference>
<dbReference type="Pfam" id="PF07607">
    <property type="entry name" value="DUF1570"/>
    <property type="match status" value="1"/>
</dbReference>
<evidence type="ECO:0000256" key="1">
    <source>
        <dbReference type="SAM" id="MobiDB-lite"/>
    </source>
</evidence>
<feature type="domain" description="DUF1570" evidence="2">
    <location>
        <begin position="299"/>
        <end position="391"/>
    </location>
</feature>
<dbReference type="Proteomes" id="UP000315947">
    <property type="component" value="Chromosome"/>
</dbReference>
<feature type="region of interest" description="Disordered" evidence="1">
    <location>
        <begin position="75"/>
        <end position="119"/>
    </location>
</feature>
<gene>
    <name evidence="4" type="ORF">FM037_13905</name>
</gene>
<dbReference type="Gene3D" id="1.10.390.20">
    <property type="match status" value="1"/>
</dbReference>
<dbReference type="InterPro" id="IPR025392">
    <property type="entry name" value="DUF4124"/>
</dbReference>